<feature type="domain" description="DUF11" evidence="1">
    <location>
        <begin position="488"/>
        <end position="591"/>
    </location>
</feature>
<sequence>MSLAQSKSIIDKAILTATGNSLVVCGSSSALRVNTSDMVKTDGTTTRDYLQSGSTAYLNIKSGSTILYAELVWYSTVKSNVSGSTDLRSVQDNPITFNTPKGEYEITPQYTESYTGSSGSIDRFRAADVTSYVTQSGNYTVSKVPTSIPSSGLSNTRAGWTLVVIYRNDAFKPQKIIYNSGIFVATAETPLQYTVTGFTTSAEESKLGGCVFLACANGEPLNGLEVLSAGPSFANLFNLGNVVNRPHENPGTAPNNPGNGFFSGVINVADPLNSNDGLLNVNGTNGSNNNDGFVPTQNVGARNKWDITNVNLAKALVPNQTLLAGQITETETVDGVQLVAFGTQVNVNAPNITAKLDAYDIDGDSEYNIRVGEQIVFTVQVKNDGDMAANNVTLSSVLDSTTSFVANSVTVNGVTQPGASIVNGVNVGTIAAKGVANVTYTVRVNSLPSSHFLHPVVNYNYQFVSGIDTITNYASTNALEIIVQQGLLEVVKSADITEAVVNDVITYTVKITNIGTEKASNMFLQDKINPYCSFVAGSVIIGSTTYAEYNPNNGINLPDLPVSSSVTIKFKAKINSIPPSAIITNKAYISFSYIFNQDPFNIEKTFYSNETSVQVNYIDIVGKRTNDNQYPKVGDRVTYTLSLTNIGNVFASNVQVLEPSIYGATFVSGSVKINGQIQQNDLNPFEGFILPSPIGSNQTTTVEYKVDINEINPADTVKNIANVPFKYRIIEGGTETSGEKDSNQVQTVANYVCMNILESVDKSYALVEDKLYYKVNITNDGNIDAINTVFLSNIQSDTTFIPGTVTINGVPYTSYNPQTGFSVGDIYPGNIVEVGFQVTVNQVPNPNIVYNQSSLVYSYKPDPTGNTLTNSIISNTVQTIINKAQYTVTKTVDKAYAQIGDALVYKTTIKNTGTVVISDVMFFDPMGYFLSFYPETVYVNGILYPDYDPNIAFPVGDIHPGDTASVVFGATIINPPPIGYIQNVSDMTLNYKENPDTPIITKTVYSNPATTFVANGKLEIIKNVDKSYATLDDILNYSFTVTNIGNVPVINTKFVDTIQVNGEFISESVVVNDISKPSFDPNTGFTLNTINVGQVVTISFKVKVKTLPNPNVIKNTGTVSYSYYSDPDAAIITKNTTSNTVNTIINTYSATLTKSVDKDYATIGEELNYTVIASNTGTVVLNNVNFKDILPNGATFNIGSVILDGVSLPDANPSTGFIINNVLPGGNVVVMFKATVTSLPTPPQIDNKATVDFKYRLNPNTSYTDGSLTSNTATTYIKKMTVTNTKSVDKQYATVSSPKDVLTYTSVIANNGNIDITDTFFVDIVPTHTTFVPGSVKIDGVDTQDNPNTGFTIGTITPGKSKTIVFKVTVDSLPENGYVQNTSNLNYKYQINPSGEPIIANATSNTVTTYINLGTLTATKTPDRTIAKTGNIVTYNFVVTNTGNTTLKELVFKDNINTGSAFNANSVYIDGVNYPSLNPEGNGFSLNDIEVGHQRTVSFSVTIVKPLPEDNKLLNTADITFSYYVKPNDPTTKITQTTNSNTSTVYVYDTIISATKTVNKSKAKLNEVLDFTITLNNDSNTDATNVKLTDNLDTNILLVPNSVKIDGNTQTGFDFKSGPLDIGTIPAEGESVITFSATIKTRPLDNIIKNFGIVDYKYNNGTEIVDATINTNTTQTYVAVGELTLTKLVDKLIATVGDNLSYSVKVQNTGSVNATSLIFKDLMPSNTSFNTGSVVVDGVNQPDFNPASTFELSDLTPLQYHTVTFSIRVDSLPITEKVENTADTTFTYKLTDTVTPVTTTTTSNKVTTLIKKGELDATKSVDKLYATIGDTINYTIDIKNKGNANCFDLFFKDIVQSNAEFTAGSVKINDETKPDYNPNTGFYLDDISAYESVTVTFAVTVKSVPPVDYTIYNYATGSYKYYIDPANPPVVVEGKTNTVSTLINKGSLSATKSVSKAFATIGDTISYTVSVLNDGNVTAKNINFRDVVPTGLTFVPGSVKIDNISYPTYDPYASFTLGNVISGDSVVVVFDTTVTSLPNPSLIYNKADLTFAYKIDPGGSDIIKAIESNTVDTKINVGSLNLTKSVDKAYASRGYVLNYAVVVANNGNVDATNVFFEDALQSDIIFDTQSVTIDNVPYTEYDPNIGFNLGTITPGNSVTVKFSATVIQSPTLSSVINFAVGTFSYKIDTRPSGATYSKSVQSNSVLTILSLPSYTLTTTVDKAYATLQDTLNYSVLATNTGNTTIYKIFFNDVLSNGAIFKSETVVIDGVSYPNLDPIEGFSLPNNALVAGNTSLIQFQATITSRPTPPQVNDYAETAGKYKVDPKGEEYDIPATSNTVTTYINEGSLSNVKVVSKEYAKVGDTITYTSTITNTGNVNATNIKFIDQLDSALSFVSGTVRINNVLYPSLDPTVVGGFSLSDLAPGQIVTVAFDAKINVLPVLSYVLNTSNAVFSYKIDPNGTSLTKTQTSNSVRTDVVLGKINATKIVDKSIATVGDVLTYTVTLTNVGNVIDYDVYFKDIPSEGVTFKTGSVKINGTAHTELSPISGFTLIPKDIGIGDVITIEFKVDVTSVPATNKVTNQATITFKYYVDPKQPLYSDTTYSNIVTTNIAYGNLSVTKVVNKQYATIGEELTYTVTIVNIGNINATNVTFLDPTPRNSVFVTGSVTVNGISHLDYNPSAGFDLGTLTPGQIKTIIYKVKVIDLC</sequence>
<protein>
    <submittedName>
        <fullName evidence="3">Uncharacterized protein</fullName>
    </submittedName>
</protein>
<dbReference type="PANTHER" id="PTHR34819">
    <property type="entry name" value="LARGE CYSTEINE-RICH PERIPLASMIC PROTEIN OMCB"/>
    <property type="match status" value="1"/>
</dbReference>
<dbReference type="PANTHER" id="PTHR34819:SF3">
    <property type="entry name" value="CELL SURFACE PROTEIN"/>
    <property type="match status" value="1"/>
</dbReference>
<feature type="domain" description="DUF11" evidence="1">
    <location>
        <begin position="2484"/>
        <end position="2593"/>
    </location>
</feature>
<dbReference type="InterPro" id="IPR055354">
    <property type="entry name" value="DUF7507"/>
</dbReference>
<keyword evidence="4" id="KW-1185">Reference proteome</keyword>
<feature type="domain" description="DUF11" evidence="1">
    <location>
        <begin position="1018"/>
        <end position="1130"/>
    </location>
</feature>
<dbReference type="Gene3D" id="2.60.40.740">
    <property type="match status" value="7"/>
</dbReference>
<evidence type="ECO:0000313" key="3">
    <source>
        <dbReference type="EMBL" id="XAM40437.1"/>
    </source>
</evidence>
<feature type="domain" description="DUF7507" evidence="2">
    <location>
        <begin position="1418"/>
        <end position="1463"/>
    </location>
</feature>
<dbReference type="InterPro" id="IPR008966">
    <property type="entry name" value="Adhesion_dom_sf"/>
</dbReference>
<evidence type="ECO:0000313" key="4">
    <source>
        <dbReference type="Proteomes" id="UP001477947"/>
    </source>
</evidence>
<feature type="domain" description="DUF11" evidence="1">
    <location>
        <begin position="2351"/>
        <end position="2460"/>
    </location>
</feature>
<feature type="domain" description="DUF11" evidence="1">
    <location>
        <begin position="2616"/>
        <end position="2702"/>
    </location>
</feature>
<organism evidence="3 4">
    <name type="scientific">Terrisporobacter petrolearius</name>
    <dbReference type="NCBI Taxonomy" id="1460447"/>
    <lineage>
        <taxon>Bacteria</taxon>
        <taxon>Bacillati</taxon>
        <taxon>Bacillota</taxon>
        <taxon>Clostridia</taxon>
        <taxon>Peptostreptococcales</taxon>
        <taxon>Peptostreptococcaceae</taxon>
        <taxon>Terrisporobacter</taxon>
    </lineage>
</organism>
<reference evidence="3 4" key="1">
    <citation type="submission" date="2024-04" db="EMBL/GenBank/DDBJ databases">
        <title>Isolation and characterization of novel acetogenic strains of the genera Terrisporobacter and Acetoanaerobium.</title>
        <authorList>
            <person name="Boeer T."/>
            <person name="Schueler M.A."/>
            <person name="Lueschen A."/>
            <person name="Eysell L."/>
            <person name="Droege J."/>
            <person name="Heinemann M."/>
            <person name="Engelhardt L."/>
            <person name="Basen M."/>
            <person name="Daniel R."/>
        </authorList>
    </citation>
    <scope>NUCLEOTIDE SEQUENCE [LARGE SCALE GENOMIC DNA]</scope>
    <source>
        <strain evidence="3 4">ELB</strain>
    </source>
</reference>
<evidence type="ECO:0000259" key="2">
    <source>
        <dbReference type="Pfam" id="PF24346"/>
    </source>
</evidence>
<dbReference type="InterPro" id="IPR051172">
    <property type="entry name" value="Chlamydia_OmcB"/>
</dbReference>
<dbReference type="RefSeq" id="WP_343338562.1">
    <property type="nucleotide sequence ID" value="NZ_CP154622.1"/>
</dbReference>
<dbReference type="NCBIfam" id="TIGR01451">
    <property type="entry name" value="B_ant_repeat"/>
    <property type="match status" value="18"/>
</dbReference>
<dbReference type="Pfam" id="PF01345">
    <property type="entry name" value="DUF11"/>
    <property type="match status" value="13"/>
</dbReference>
<gene>
    <name evidence="3" type="ORF">TPELB_07390</name>
</gene>
<dbReference type="SUPFAM" id="SSF49401">
    <property type="entry name" value="Bacterial adhesins"/>
    <property type="match status" value="1"/>
</dbReference>
<name>A0ABZ3F9G7_9FIRM</name>
<dbReference type="Pfam" id="PF24346">
    <property type="entry name" value="DUF7507"/>
    <property type="match status" value="1"/>
</dbReference>
<dbReference type="InterPro" id="IPR047589">
    <property type="entry name" value="DUF11_rpt"/>
</dbReference>
<feature type="domain" description="DUF11" evidence="1">
    <location>
        <begin position="1553"/>
        <end position="1642"/>
    </location>
</feature>
<feature type="domain" description="DUF11" evidence="1">
    <location>
        <begin position="1152"/>
        <end position="1275"/>
    </location>
</feature>
<evidence type="ECO:0000259" key="1">
    <source>
        <dbReference type="Pfam" id="PF01345"/>
    </source>
</evidence>
<accession>A0ABZ3F9G7</accession>
<proteinExistence type="predicted"/>
<dbReference type="EMBL" id="CP154622">
    <property type="protein sequence ID" value="XAM40437.1"/>
    <property type="molecule type" value="Genomic_DNA"/>
</dbReference>
<feature type="domain" description="DUF11" evidence="1">
    <location>
        <begin position="1683"/>
        <end position="1786"/>
    </location>
</feature>
<dbReference type="InterPro" id="IPR001434">
    <property type="entry name" value="OmcB-like_DUF11"/>
</dbReference>
<feature type="domain" description="DUF11" evidence="1">
    <location>
        <begin position="1815"/>
        <end position="1916"/>
    </location>
</feature>
<dbReference type="Proteomes" id="UP001477947">
    <property type="component" value="Chromosome"/>
</dbReference>
<feature type="domain" description="DUF11" evidence="1">
    <location>
        <begin position="2080"/>
        <end position="2180"/>
    </location>
</feature>
<feature type="domain" description="DUF11" evidence="1">
    <location>
        <begin position="1948"/>
        <end position="2050"/>
    </location>
</feature>
<feature type="domain" description="DUF11" evidence="1">
    <location>
        <begin position="623"/>
        <end position="723"/>
    </location>
</feature>
<feature type="domain" description="DUF11" evidence="1">
    <location>
        <begin position="368"/>
        <end position="446"/>
    </location>
</feature>